<dbReference type="Proteomes" id="UP000287687">
    <property type="component" value="Unassembled WGS sequence"/>
</dbReference>
<dbReference type="EMBL" id="SBIP01000001">
    <property type="protein sequence ID" value="RWX81093.1"/>
    <property type="molecule type" value="Genomic_DNA"/>
</dbReference>
<feature type="transmembrane region" description="Helical" evidence="1">
    <location>
        <begin position="92"/>
        <end position="117"/>
    </location>
</feature>
<keyword evidence="1" id="KW-0472">Membrane</keyword>
<protein>
    <submittedName>
        <fullName evidence="2">Uncharacterized protein</fullName>
    </submittedName>
</protein>
<evidence type="ECO:0000313" key="2">
    <source>
        <dbReference type="EMBL" id="RWX81093.1"/>
    </source>
</evidence>
<keyword evidence="1" id="KW-1133">Transmembrane helix</keyword>
<comment type="caution">
    <text evidence="2">The sequence shown here is derived from an EMBL/GenBank/DDBJ whole genome shotgun (WGS) entry which is preliminary data.</text>
</comment>
<sequence length="145" mass="15492">MSNDGKQDMDLERFRALVEAYGGDRKRWPEDRREAADRVAATEAGRALVREACRLDAFLALSATSLPPAALTGRILQSADKRITLRRRLQRWLVGAGLVGVGLAGGLTGALAVAVVAPPPQIPIADTATAFGNIMTEAEIAQEIQ</sequence>
<keyword evidence="1" id="KW-0812">Transmembrane</keyword>
<reference evidence="2 3" key="1">
    <citation type="submission" date="2019-01" db="EMBL/GenBank/DDBJ databases">
        <title>The draft genome of Rhizobium sp. 24NR.</title>
        <authorList>
            <person name="Liu L."/>
            <person name="Liang L."/>
            <person name="Shi S."/>
            <person name="Xu L."/>
            <person name="Wang X."/>
            <person name="Li L."/>
            <person name="Zhang X."/>
        </authorList>
    </citation>
    <scope>NUCLEOTIDE SEQUENCE [LARGE SCALE GENOMIC DNA]</scope>
    <source>
        <strain evidence="2 3">24NR</strain>
    </source>
</reference>
<gene>
    <name evidence="2" type="ORF">EPK99_01815</name>
</gene>
<organism evidence="2 3">
    <name type="scientific">Neorhizobium lilium</name>
    <dbReference type="NCBI Taxonomy" id="2503024"/>
    <lineage>
        <taxon>Bacteria</taxon>
        <taxon>Pseudomonadati</taxon>
        <taxon>Pseudomonadota</taxon>
        <taxon>Alphaproteobacteria</taxon>
        <taxon>Hyphomicrobiales</taxon>
        <taxon>Rhizobiaceae</taxon>
        <taxon>Rhizobium/Agrobacterium group</taxon>
        <taxon>Neorhizobium</taxon>
    </lineage>
</organism>
<dbReference type="AlphaFoldDB" id="A0A444LLB3"/>
<dbReference type="RefSeq" id="WP_128440920.1">
    <property type="nucleotide sequence ID" value="NZ_SBIP01000001.1"/>
</dbReference>
<name>A0A444LLB3_9HYPH</name>
<keyword evidence="3" id="KW-1185">Reference proteome</keyword>
<proteinExistence type="predicted"/>
<accession>A0A444LLB3</accession>
<evidence type="ECO:0000256" key="1">
    <source>
        <dbReference type="SAM" id="Phobius"/>
    </source>
</evidence>
<evidence type="ECO:0000313" key="3">
    <source>
        <dbReference type="Proteomes" id="UP000287687"/>
    </source>
</evidence>